<dbReference type="AlphaFoldDB" id="A0A967F1P3"/>
<evidence type="ECO:0000313" key="1">
    <source>
        <dbReference type="EMBL" id="NIA71404.1"/>
    </source>
</evidence>
<reference evidence="1" key="1">
    <citation type="submission" date="2020-03" db="EMBL/GenBank/DDBJ databases">
        <title>Genome of Pelagibius litoralis DSM 21314T.</title>
        <authorList>
            <person name="Wang G."/>
        </authorList>
    </citation>
    <scope>NUCLEOTIDE SEQUENCE</scope>
    <source>
        <strain evidence="1">DSM 21314</strain>
    </source>
</reference>
<name>A0A967F1P3_9PROT</name>
<accession>A0A967F1P3</accession>
<organism evidence="1 2">
    <name type="scientific">Pelagibius litoralis</name>
    <dbReference type="NCBI Taxonomy" id="374515"/>
    <lineage>
        <taxon>Bacteria</taxon>
        <taxon>Pseudomonadati</taxon>
        <taxon>Pseudomonadota</taxon>
        <taxon>Alphaproteobacteria</taxon>
        <taxon>Rhodospirillales</taxon>
        <taxon>Rhodovibrionaceae</taxon>
        <taxon>Pelagibius</taxon>
    </lineage>
</organism>
<dbReference type="PANTHER" id="PTHR35528">
    <property type="entry name" value="BLL1675 PROTEIN"/>
    <property type="match status" value="1"/>
</dbReference>
<dbReference type="EMBL" id="JAAQPH010000022">
    <property type="protein sequence ID" value="NIA71404.1"/>
    <property type="molecule type" value="Genomic_DNA"/>
</dbReference>
<proteinExistence type="predicted"/>
<gene>
    <name evidence="1" type="ORF">HBA54_22675</name>
</gene>
<dbReference type="Proteomes" id="UP000761264">
    <property type="component" value="Unassembled WGS sequence"/>
</dbReference>
<keyword evidence="2" id="KW-1185">Reference proteome</keyword>
<dbReference type="PANTHER" id="PTHR35528:SF3">
    <property type="entry name" value="BLL1675 PROTEIN"/>
    <property type="match status" value="1"/>
</dbReference>
<dbReference type="RefSeq" id="WP_167229011.1">
    <property type="nucleotide sequence ID" value="NZ_JAAQPH010000022.1"/>
</dbReference>
<comment type="caution">
    <text evidence="1">The sequence shown here is derived from an EMBL/GenBank/DDBJ whole genome shotgun (WGS) entry which is preliminary data.</text>
</comment>
<protein>
    <submittedName>
        <fullName evidence="1">IS6 family transposase</fullName>
    </submittedName>
</protein>
<sequence>MTPILFKRRRFSPVIIQYAVWLYTRFTLSFRNVVDLLAERGIDVSNETVRRWFLKFGRLVAVNLRRSRPRVRAHWHIDEIVIKSAAGDIGCGARSTTKARCWTF</sequence>
<dbReference type="InterPro" id="IPR052183">
    <property type="entry name" value="IS_Transposase"/>
</dbReference>
<evidence type="ECO:0000313" key="2">
    <source>
        <dbReference type="Proteomes" id="UP000761264"/>
    </source>
</evidence>